<accession>A0ABT3TJI7</accession>
<dbReference type="InterPro" id="IPR036343">
    <property type="entry name" value="GluRdtase_N_sf"/>
</dbReference>
<feature type="site" description="Important for activity" evidence="8">
    <location>
        <position position="100"/>
    </location>
</feature>
<feature type="binding site" evidence="8">
    <location>
        <begin position="49"/>
        <end position="52"/>
    </location>
    <ligand>
        <name>substrate</name>
    </ligand>
</feature>
<gene>
    <name evidence="8" type="primary">hemA</name>
    <name evidence="13" type="ORF">EYC98_16580</name>
</gene>
<dbReference type="SUPFAM" id="SSF69075">
    <property type="entry name" value="Glutamyl tRNA-reductase dimerization domain"/>
    <property type="match status" value="1"/>
</dbReference>
<dbReference type="HAMAP" id="MF_00087">
    <property type="entry name" value="Glu_tRNA_reductase"/>
    <property type="match status" value="1"/>
</dbReference>
<reference evidence="13" key="1">
    <citation type="submission" date="2019-02" db="EMBL/GenBank/DDBJ databases">
        <authorList>
            <person name="Li S.-H."/>
        </authorList>
    </citation>
    <scope>NUCLEOTIDE SEQUENCE</scope>
    <source>
        <strain evidence="13">IMCC14734</strain>
    </source>
</reference>
<evidence type="ECO:0000256" key="8">
    <source>
        <dbReference type="HAMAP-Rule" id="MF_00087"/>
    </source>
</evidence>
<dbReference type="SUPFAM" id="SSF51735">
    <property type="entry name" value="NAD(P)-binding Rossmann-fold domains"/>
    <property type="match status" value="1"/>
</dbReference>
<keyword evidence="5 8" id="KW-0560">Oxidoreductase</keyword>
<protein>
    <recommendedName>
        <fullName evidence="3 8">Glutamyl-tRNA reductase</fullName>
        <shortName evidence="8">GluTR</shortName>
        <ecNumber evidence="3 8">1.2.1.70</ecNumber>
    </recommendedName>
</protein>
<evidence type="ECO:0000313" key="13">
    <source>
        <dbReference type="EMBL" id="MCX2982482.1"/>
    </source>
</evidence>
<feature type="domain" description="Tetrapyrrole biosynthesis glutamyl-tRNA reductase dimerisation" evidence="10">
    <location>
        <begin position="322"/>
        <end position="416"/>
    </location>
</feature>
<comment type="catalytic activity">
    <reaction evidence="7 8 9">
        <text>(S)-4-amino-5-oxopentanoate + tRNA(Glu) + NADP(+) = L-glutamyl-tRNA(Glu) + NADPH + H(+)</text>
        <dbReference type="Rhea" id="RHEA:12344"/>
        <dbReference type="Rhea" id="RHEA-COMP:9663"/>
        <dbReference type="Rhea" id="RHEA-COMP:9680"/>
        <dbReference type="ChEBI" id="CHEBI:15378"/>
        <dbReference type="ChEBI" id="CHEBI:57501"/>
        <dbReference type="ChEBI" id="CHEBI:57783"/>
        <dbReference type="ChEBI" id="CHEBI:58349"/>
        <dbReference type="ChEBI" id="CHEBI:78442"/>
        <dbReference type="ChEBI" id="CHEBI:78520"/>
        <dbReference type="EC" id="1.2.1.70"/>
    </reaction>
</comment>
<dbReference type="Pfam" id="PF05201">
    <property type="entry name" value="GlutR_N"/>
    <property type="match status" value="1"/>
</dbReference>
<name>A0ABT3TJI7_9GAMM</name>
<feature type="active site" description="Nucleophile" evidence="8">
    <location>
        <position position="50"/>
    </location>
</feature>
<dbReference type="NCBIfam" id="TIGR01035">
    <property type="entry name" value="hemA"/>
    <property type="match status" value="1"/>
</dbReference>
<dbReference type="Pfam" id="PF01488">
    <property type="entry name" value="Shikimate_DH"/>
    <property type="match status" value="1"/>
</dbReference>
<evidence type="ECO:0000256" key="1">
    <source>
        <dbReference type="ARBA" id="ARBA00005059"/>
    </source>
</evidence>
<evidence type="ECO:0000313" key="14">
    <source>
        <dbReference type="Proteomes" id="UP001143362"/>
    </source>
</evidence>
<comment type="function">
    <text evidence="8">Catalyzes the NADPH-dependent reduction of glutamyl-tRNA(Glu) to glutamate 1-semialdehyde (GSA).</text>
</comment>
<evidence type="ECO:0000259" key="10">
    <source>
        <dbReference type="Pfam" id="PF00745"/>
    </source>
</evidence>
<dbReference type="InterPro" id="IPR006151">
    <property type="entry name" value="Shikm_DH/Glu-tRNA_Rdtase"/>
</dbReference>
<evidence type="ECO:0000256" key="2">
    <source>
        <dbReference type="ARBA" id="ARBA00005916"/>
    </source>
</evidence>
<evidence type="ECO:0000256" key="9">
    <source>
        <dbReference type="RuleBase" id="RU000584"/>
    </source>
</evidence>
<dbReference type="PROSITE" id="PS00747">
    <property type="entry name" value="GLUTR"/>
    <property type="match status" value="1"/>
</dbReference>
<dbReference type="EC" id="1.2.1.70" evidence="3 8"/>
<keyword evidence="4 8" id="KW-0521">NADP</keyword>
<dbReference type="InterPro" id="IPR036291">
    <property type="entry name" value="NAD(P)-bd_dom_sf"/>
</dbReference>
<dbReference type="InterPro" id="IPR015895">
    <property type="entry name" value="4pyrrol_synth_GluRdtase_N"/>
</dbReference>
<feature type="binding site" evidence="8">
    <location>
        <position position="110"/>
    </location>
    <ligand>
        <name>substrate</name>
    </ligand>
</feature>
<dbReference type="InterPro" id="IPR015896">
    <property type="entry name" value="4pyrrol_synth_GluRdtase_dimer"/>
</dbReference>
<evidence type="ECO:0000256" key="3">
    <source>
        <dbReference type="ARBA" id="ARBA00012970"/>
    </source>
</evidence>
<evidence type="ECO:0000256" key="4">
    <source>
        <dbReference type="ARBA" id="ARBA00022857"/>
    </source>
</evidence>
<feature type="domain" description="Glutamyl-tRNA reductase N-terminal" evidence="12">
    <location>
        <begin position="6"/>
        <end position="157"/>
    </location>
</feature>
<keyword evidence="6 8" id="KW-0627">Porphyrin biosynthesis</keyword>
<dbReference type="CDD" id="cd05213">
    <property type="entry name" value="NAD_bind_Glutamyl_tRNA_reduct"/>
    <property type="match status" value="1"/>
</dbReference>
<dbReference type="RefSeq" id="WP_279246499.1">
    <property type="nucleotide sequence ID" value="NZ_SHNN01000003.1"/>
</dbReference>
<dbReference type="InterPro" id="IPR000343">
    <property type="entry name" value="4pyrrol_synth_GluRdtase"/>
</dbReference>
<dbReference type="Proteomes" id="UP001143362">
    <property type="component" value="Unassembled WGS sequence"/>
</dbReference>
<organism evidence="13 14">
    <name type="scientific">Candidatus Litorirhabdus singularis</name>
    <dbReference type="NCBI Taxonomy" id="2518993"/>
    <lineage>
        <taxon>Bacteria</taxon>
        <taxon>Pseudomonadati</taxon>
        <taxon>Pseudomonadota</taxon>
        <taxon>Gammaproteobacteria</taxon>
        <taxon>Cellvibrionales</taxon>
        <taxon>Halieaceae</taxon>
        <taxon>Candidatus Litorirhabdus</taxon>
    </lineage>
</organism>
<feature type="binding site" evidence="8">
    <location>
        <position position="121"/>
    </location>
    <ligand>
        <name>substrate</name>
    </ligand>
</feature>
<evidence type="ECO:0000259" key="11">
    <source>
        <dbReference type="Pfam" id="PF01488"/>
    </source>
</evidence>
<comment type="pathway">
    <text evidence="1 8 9">Porphyrin-containing compound metabolism; protoporphyrin-IX biosynthesis; 5-aminolevulinate from L-glutamyl-tRNA(Glu): step 1/2.</text>
</comment>
<feature type="domain" description="Quinate/shikimate 5-dehydrogenase/glutamyl-tRNA reductase" evidence="11">
    <location>
        <begin position="173"/>
        <end position="307"/>
    </location>
</feature>
<evidence type="ECO:0000256" key="5">
    <source>
        <dbReference type="ARBA" id="ARBA00023002"/>
    </source>
</evidence>
<dbReference type="PANTHER" id="PTHR43013">
    <property type="entry name" value="GLUTAMYL-TRNA REDUCTASE"/>
    <property type="match status" value="1"/>
</dbReference>
<dbReference type="PIRSF" id="PIRSF000445">
    <property type="entry name" value="4pyrrol_synth_GluRdtase"/>
    <property type="match status" value="1"/>
</dbReference>
<comment type="miscellaneous">
    <text evidence="8">During catalysis, the active site Cys acts as a nucleophile attacking the alpha-carbonyl group of tRNA-bound glutamate with the formation of a thioester intermediate between enzyme and glutamate, and the concomitant release of tRNA(Glu). The thioester intermediate is finally reduced by direct hydride transfer from NADPH, to form the product GSA.</text>
</comment>
<dbReference type="InterPro" id="IPR036453">
    <property type="entry name" value="GluRdtase_dimer_dom_sf"/>
</dbReference>
<feature type="binding site" evidence="8">
    <location>
        <begin position="190"/>
        <end position="195"/>
    </location>
    <ligand>
        <name>NADP(+)</name>
        <dbReference type="ChEBI" id="CHEBI:58349"/>
    </ligand>
</feature>
<evidence type="ECO:0000259" key="12">
    <source>
        <dbReference type="Pfam" id="PF05201"/>
    </source>
</evidence>
<dbReference type="EMBL" id="SHNN01000003">
    <property type="protein sequence ID" value="MCX2982482.1"/>
    <property type="molecule type" value="Genomic_DNA"/>
</dbReference>
<dbReference type="PANTHER" id="PTHR43013:SF1">
    <property type="entry name" value="GLUTAMYL-TRNA REDUCTASE"/>
    <property type="match status" value="1"/>
</dbReference>
<evidence type="ECO:0000256" key="6">
    <source>
        <dbReference type="ARBA" id="ARBA00023244"/>
    </source>
</evidence>
<keyword evidence="14" id="KW-1185">Reference proteome</keyword>
<dbReference type="Gene3D" id="3.30.460.30">
    <property type="entry name" value="Glutamyl-tRNA reductase, N-terminal domain"/>
    <property type="match status" value="1"/>
</dbReference>
<dbReference type="SUPFAM" id="SSF69742">
    <property type="entry name" value="Glutamyl tRNA-reductase catalytic, N-terminal domain"/>
    <property type="match status" value="1"/>
</dbReference>
<evidence type="ECO:0000256" key="7">
    <source>
        <dbReference type="ARBA" id="ARBA00047464"/>
    </source>
</evidence>
<dbReference type="InterPro" id="IPR018214">
    <property type="entry name" value="GluRdtase_CS"/>
</dbReference>
<sequence length="424" mass="45796">MSLTVLGINHNSAAVEVRERVAFAPEQLVEAHQHACAQVGLGELLILSTCNRTELCFTNAAADADAGPRALQWLAEYHHLQPEQIADNCYQHNDSLAIQHLMQVASGLDSMVLGEPQILGQMKSAYAVADEAGTIGVELGRIIPTVFSVAKKVRTDTAIGENPVSVAYAAVNLAGRIFADLKETKALLVGAGETIELVARHLSDAGVGKIVVANRTLGRARELAQKFGVEAILLADIPVQLETSDIVITSTASQLPILGKGAVEQAMKVRKHRPILMVDIAVPRDIESQVGELDDIYLYSVDDLREIVDQNLAARRDEARRADELIAAGVVEFEKELRSRGAVDTVRALRSQAEAMRDAEVERALQDLARGGSAEQVVAQLARSLTNKLIHAPTIELKRASAEGHEDVLLAGRRLLGIDDHQQD</sequence>
<dbReference type="Gene3D" id="3.40.50.720">
    <property type="entry name" value="NAD(P)-binding Rossmann-like Domain"/>
    <property type="match status" value="1"/>
</dbReference>
<proteinExistence type="inferred from homology"/>
<comment type="domain">
    <text evidence="8">Possesses an unusual extended V-shaped dimeric structure with each monomer consisting of three distinct domains arranged along a curved 'spinal' alpha-helix. The N-terminal catalytic domain specifically recognizes the glutamate moiety of the substrate. The second domain is the NADPH-binding domain, and the third C-terminal domain is responsible for dimerization.</text>
</comment>
<feature type="binding site" evidence="8">
    <location>
        <begin position="115"/>
        <end position="117"/>
    </location>
    <ligand>
        <name>substrate</name>
    </ligand>
</feature>
<comment type="caution">
    <text evidence="13">The sequence shown here is derived from an EMBL/GenBank/DDBJ whole genome shotgun (WGS) entry which is preliminary data.</text>
</comment>
<comment type="subunit">
    <text evidence="8">Homodimer.</text>
</comment>
<dbReference type="Pfam" id="PF00745">
    <property type="entry name" value="GlutR_dimer"/>
    <property type="match status" value="1"/>
</dbReference>
<dbReference type="GO" id="GO:0008883">
    <property type="term" value="F:glutamyl-tRNA reductase activity"/>
    <property type="evidence" value="ECO:0007669"/>
    <property type="project" value="UniProtKB-EC"/>
</dbReference>
<comment type="similarity">
    <text evidence="2 8 9">Belongs to the glutamyl-tRNA reductase family.</text>
</comment>